<gene>
    <name evidence="8" type="ORF">CAUJ_LOCUS4379</name>
</gene>
<evidence type="ECO:0000256" key="6">
    <source>
        <dbReference type="ARBA" id="ARBA00048460"/>
    </source>
</evidence>
<dbReference type="EC" id="2.8.2.20" evidence="7"/>
<dbReference type="Gene3D" id="3.40.50.300">
    <property type="entry name" value="P-loop containing nucleotide triphosphate hydrolases"/>
    <property type="match status" value="1"/>
</dbReference>
<dbReference type="SUPFAM" id="SSF52540">
    <property type="entry name" value="P-loop containing nucleoside triphosphate hydrolases"/>
    <property type="match status" value="1"/>
</dbReference>
<evidence type="ECO:0000256" key="7">
    <source>
        <dbReference type="RuleBase" id="RU365018"/>
    </source>
</evidence>
<evidence type="ECO:0000256" key="2">
    <source>
        <dbReference type="ARBA" id="ARBA00009988"/>
    </source>
</evidence>
<dbReference type="InterPro" id="IPR026634">
    <property type="entry name" value="TPST-like"/>
</dbReference>
<organism evidence="8 9">
    <name type="scientific">Caenorhabditis auriculariae</name>
    <dbReference type="NCBI Taxonomy" id="2777116"/>
    <lineage>
        <taxon>Eukaryota</taxon>
        <taxon>Metazoa</taxon>
        <taxon>Ecdysozoa</taxon>
        <taxon>Nematoda</taxon>
        <taxon>Chromadorea</taxon>
        <taxon>Rhabditida</taxon>
        <taxon>Rhabditina</taxon>
        <taxon>Rhabditomorpha</taxon>
        <taxon>Rhabditoidea</taxon>
        <taxon>Rhabditidae</taxon>
        <taxon>Peloderinae</taxon>
        <taxon>Caenorhabditis</taxon>
    </lineage>
</organism>
<dbReference type="Proteomes" id="UP000835052">
    <property type="component" value="Unassembled WGS sequence"/>
</dbReference>
<keyword evidence="5" id="KW-0325">Glycoprotein</keyword>
<dbReference type="EMBL" id="CAJGYM010000008">
    <property type="protein sequence ID" value="CAD6188460.1"/>
    <property type="molecule type" value="Genomic_DNA"/>
</dbReference>
<dbReference type="GO" id="GO:0008476">
    <property type="term" value="F:protein-tyrosine sulfotransferase activity"/>
    <property type="evidence" value="ECO:0007669"/>
    <property type="project" value="UniProtKB-EC"/>
</dbReference>
<evidence type="ECO:0000256" key="5">
    <source>
        <dbReference type="ARBA" id="ARBA00023180"/>
    </source>
</evidence>
<sequence>MNRRFASTTSSSRLLGVAFVVVLLLLVASVVERKQLEAELQNAKFIAKVYPLAPSDDEIRFPRRILSIDEPYIFVGGVPRSGTTLMRAMLDAHSLIRCGGETMMLPQFLQWQSGWRGDKWMNGSGITPEVLDLAVSAFISEIVAKHDKMAERLCNKDPYTALWLPTLRRLFPNARFILMIRDARAVVHSMVEREVPVGGYNRSDPPQMFRKWNQEITKMLFQCGNAPGLCLQVFYERLVQKPREEIGRILEFLDVPFDENVLRHHQLIGDEIDLSDQEFSASQVKKALNVDALTAWFDCFSNETLAEVNDLAPMLSLLGYDTKSTTPSYERFAGDDFHRGHF</sequence>
<dbReference type="AlphaFoldDB" id="A0A8S1H4U2"/>
<dbReference type="InterPro" id="IPR027417">
    <property type="entry name" value="P-loop_NTPase"/>
</dbReference>
<name>A0A8S1H4U2_9PELO</name>
<keyword evidence="3 7" id="KW-0808">Transferase</keyword>
<proteinExistence type="inferred from homology"/>
<dbReference type="FunFam" id="3.40.50.300:FF:002853">
    <property type="entry name" value="Protein-tyrosine sulfotransferase"/>
    <property type="match status" value="1"/>
</dbReference>
<evidence type="ECO:0000313" key="8">
    <source>
        <dbReference type="EMBL" id="CAD6188460.1"/>
    </source>
</evidence>
<protein>
    <recommendedName>
        <fullName evidence="7">Protein-tyrosine sulfotransferase</fullName>
        <ecNumber evidence="7">2.8.2.20</ecNumber>
    </recommendedName>
</protein>
<dbReference type="GO" id="GO:0005794">
    <property type="term" value="C:Golgi apparatus"/>
    <property type="evidence" value="ECO:0007669"/>
    <property type="project" value="UniProtKB-ARBA"/>
</dbReference>
<comment type="function">
    <text evidence="1 7">Catalyzes the O-sulfation of tyrosine residues within acidic motifs of polypeptides, using 3'-phosphoadenylyl sulfate (PAPS) as cosubstrate.</text>
</comment>
<comment type="similarity">
    <text evidence="2 7">Belongs to the protein sulfotransferase family.</text>
</comment>
<reference evidence="8" key="1">
    <citation type="submission" date="2020-10" db="EMBL/GenBank/DDBJ databases">
        <authorList>
            <person name="Kikuchi T."/>
        </authorList>
    </citation>
    <scope>NUCLEOTIDE SEQUENCE</scope>
    <source>
        <strain evidence="8">NKZ352</strain>
    </source>
</reference>
<dbReference type="OrthoDB" id="545675at2759"/>
<comment type="catalytic activity">
    <reaction evidence="6 7">
        <text>L-tyrosyl-[protein] + 3'-phosphoadenylyl sulfate = O-sulfo-L-tyrosine-[protein] + adenosine 3',5'-bisphosphate + H(+)</text>
        <dbReference type="Rhea" id="RHEA:16801"/>
        <dbReference type="Rhea" id="RHEA-COMP:10136"/>
        <dbReference type="Rhea" id="RHEA-COMP:11688"/>
        <dbReference type="ChEBI" id="CHEBI:15378"/>
        <dbReference type="ChEBI" id="CHEBI:46858"/>
        <dbReference type="ChEBI" id="CHEBI:58339"/>
        <dbReference type="ChEBI" id="CHEBI:58343"/>
        <dbReference type="ChEBI" id="CHEBI:65286"/>
        <dbReference type="EC" id="2.8.2.20"/>
    </reaction>
</comment>
<evidence type="ECO:0000313" key="9">
    <source>
        <dbReference type="Proteomes" id="UP000835052"/>
    </source>
</evidence>
<keyword evidence="4" id="KW-1015">Disulfide bond</keyword>
<accession>A0A8S1H4U2</accession>
<evidence type="ECO:0000256" key="1">
    <source>
        <dbReference type="ARBA" id="ARBA00003886"/>
    </source>
</evidence>
<evidence type="ECO:0000256" key="3">
    <source>
        <dbReference type="ARBA" id="ARBA00022679"/>
    </source>
</evidence>
<keyword evidence="9" id="KW-1185">Reference proteome</keyword>
<comment type="caution">
    <text evidence="8">The sequence shown here is derived from an EMBL/GenBank/DDBJ whole genome shotgun (WGS) entry which is preliminary data.</text>
</comment>
<dbReference type="PANTHER" id="PTHR12788">
    <property type="entry name" value="PROTEIN-TYROSINE SULFOTRANSFERASE 2"/>
    <property type="match status" value="1"/>
</dbReference>
<dbReference type="PANTHER" id="PTHR12788:SF7">
    <property type="entry name" value="PROTEIN-TYROSINE SULFOTRANSFERASE-RELATED"/>
    <property type="match status" value="1"/>
</dbReference>
<evidence type="ECO:0000256" key="4">
    <source>
        <dbReference type="ARBA" id="ARBA00023157"/>
    </source>
</evidence>
<dbReference type="Pfam" id="PF13469">
    <property type="entry name" value="Sulfotransfer_3"/>
    <property type="match status" value="1"/>
</dbReference>